<dbReference type="SUPFAM" id="SSF51261">
    <property type="entry name" value="Duplicated hybrid motif"/>
    <property type="match status" value="1"/>
</dbReference>
<reference evidence="6 7" key="1">
    <citation type="submission" date="2018-06" db="EMBL/GenBank/DDBJ databases">
        <authorList>
            <consortium name="Pathogen Informatics"/>
            <person name="Doyle S."/>
        </authorList>
    </citation>
    <scope>NUCLEOTIDE SEQUENCE [LARGE SCALE GENOMIC DNA]</scope>
    <source>
        <strain evidence="6 7">NCTC11343</strain>
    </source>
</reference>
<dbReference type="AlphaFoldDB" id="A0A2X2JBJ6"/>
<sequence length="437" mass="49305">MNFKKTILGIAAFLFMIGISSAQTRAELEKQREKLNREIAELQNTVKEIAKEKSLTQQQVTALSKQINLREQKINTITSEVAVINKHINANTAAVNKLKAELEKMKRDYEKMVMFAFRNRNAYNKLMFIFASKDFNQGFRRVKYLQQFNDSRKLKAADIENTKKQIEQKIAQLQADRNKQVALMKEQENEKKTISQQRSVYSGQLSELIVTERGVKKDITQKQKEERRINAAIKEIIRREIEAERRRAEAARRAAEAAAERNRKANESTSNTKGKNNTSSKGSNTARKSDSEVLRSTPEAVKLSNDFRSNRGSLPWPVSNAKIMQEFGSESVGRNVNWDHETVKIQTSSGSAVKAVFNGEVLSIVSMMGQRIVMIKHGEYFTVYMNLAGVSVSKGQKVSTGQTIGTADVDSDTGVPMVEFSVLQGTTPLNPMSWLAR</sequence>
<proteinExistence type="predicted"/>
<evidence type="ECO:0000256" key="2">
    <source>
        <dbReference type="SAM" id="Coils"/>
    </source>
</evidence>
<name>A0A2X2JBJ6_SPHMU</name>
<evidence type="ECO:0000259" key="5">
    <source>
        <dbReference type="Pfam" id="PF01551"/>
    </source>
</evidence>
<feature type="compositionally biased region" description="Basic and acidic residues" evidence="3">
    <location>
        <begin position="252"/>
        <end position="266"/>
    </location>
</feature>
<feature type="chain" id="PRO_5035245614" evidence="4">
    <location>
        <begin position="23"/>
        <end position="437"/>
    </location>
</feature>
<dbReference type="EMBL" id="UAUU01000011">
    <property type="protein sequence ID" value="SPZ91717.1"/>
    <property type="molecule type" value="Genomic_DNA"/>
</dbReference>
<keyword evidence="2" id="KW-0175">Coiled coil</keyword>
<feature type="domain" description="M23ase beta-sheet core" evidence="5">
    <location>
        <begin position="340"/>
        <end position="431"/>
    </location>
</feature>
<dbReference type="Proteomes" id="UP000251241">
    <property type="component" value="Unassembled WGS sequence"/>
</dbReference>
<dbReference type="InterPro" id="IPR016047">
    <property type="entry name" value="M23ase_b-sheet_dom"/>
</dbReference>
<dbReference type="Gene3D" id="6.10.250.3150">
    <property type="match status" value="1"/>
</dbReference>
<evidence type="ECO:0000313" key="6">
    <source>
        <dbReference type="EMBL" id="SPZ91717.1"/>
    </source>
</evidence>
<evidence type="ECO:0000256" key="3">
    <source>
        <dbReference type="SAM" id="MobiDB-lite"/>
    </source>
</evidence>
<accession>A0A2X2JBJ6</accession>
<evidence type="ECO:0000256" key="4">
    <source>
        <dbReference type="SAM" id="SignalP"/>
    </source>
</evidence>
<feature type="signal peptide" evidence="4">
    <location>
        <begin position="1"/>
        <end position="22"/>
    </location>
</feature>
<gene>
    <name evidence="6" type="primary">envC</name>
    <name evidence="6" type="ORF">NCTC11343_03756</name>
</gene>
<feature type="compositionally biased region" description="Polar residues" evidence="3">
    <location>
        <begin position="268"/>
        <end position="286"/>
    </location>
</feature>
<dbReference type="Pfam" id="PF01551">
    <property type="entry name" value="Peptidase_M23"/>
    <property type="match status" value="1"/>
</dbReference>
<dbReference type="Gene3D" id="2.70.70.10">
    <property type="entry name" value="Glucose Permease (Domain IIA)"/>
    <property type="match status" value="1"/>
</dbReference>
<dbReference type="InterPro" id="IPR011055">
    <property type="entry name" value="Dup_hybrid_motif"/>
</dbReference>
<dbReference type="GO" id="GO:0004222">
    <property type="term" value="F:metalloendopeptidase activity"/>
    <property type="evidence" value="ECO:0007669"/>
    <property type="project" value="TreeGrafter"/>
</dbReference>
<dbReference type="GeneID" id="97182439"/>
<dbReference type="InterPro" id="IPR050570">
    <property type="entry name" value="Cell_wall_metabolism_enzyme"/>
</dbReference>
<dbReference type="PANTHER" id="PTHR21666:SF289">
    <property type="entry name" value="L-ALA--D-GLU ENDOPEPTIDASE"/>
    <property type="match status" value="1"/>
</dbReference>
<dbReference type="RefSeq" id="WP_112375502.1">
    <property type="nucleotide sequence ID" value="NZ_CP069793.1"/>
</dbReference>
<feature type="coiled-coil region" evidence="2">
    <location>
        <begin position="156"/>
        <end position="190"/>
    </location>
</feature>
<protein>
    <submittedName>
        <fullName evidence="6">Septal ring factor</fullName>
    </submittedName>
</protein>
<organism evidence="6 7">
    <name type="scientific">Sphingobacterium multivorum</name>
    <dbReference type="NCBI Taxonomy" id="28454"/>
    <lineage>
        <taxon>Bacteria</taxon>
        <taxon>Pseudomonadati</taxon>
        <taxon>Bacteroidota</taxon>
        <taxon>Sphingobacteriia</taxon>
        <taxon>Sphingobacteriales</taxon>
        <taxon>Sphingobacteriaceae</taxon>
        <taxon>Sphingobacterium</taxon>
    </lineage>
</organism>
<dbReference type="CDD" id="cd12797">
    <property type="entry name" value="M23_peptidase"/>
    <property type="match status" value="1"/>
</dbReference>
<feature type="region of interest" description="Disordered" evidence="3">
    <location>
        <begin position="252"/>
        <end position="296"/>
    </location>
</feature>
<evidence type="ECO:0000313" key="7">
    <source>
        <dbReference type="Proteomes" id="UP000251241"/>
    </source>
</evidence>
<keyword evidence="1 4" id="KW-0732">Signal</keyword>
<evidence type="ECO:0000256" key="1">
    <source>
        <dbReference type="ARBA" id="ARBA00022729"/>
    </source>
</evidence>
<dbReference type="PANTHER" id="PTHR21666">
    <property type="entry name" value="PEPTIDASE-RELATED"/>
    <property type="match status" value="1"/>
</dbReference>
<feature type="coiled-coil region" evidence="2">
    <location>
        <begin position="21"/>
        <end position="59"/>
    </location>
</feature>